<dbReference type="SUPFAM" id="SSF53067">
    <property type="entry name" value="Actin-like ATPase domain"/>
    <property type="match status" value="2"/>
</dbReference>
<sequence>MGYYLGIDGGGSKTLAIVSDESGRILGRGMSGCGNHQVGADLADRNIRKAAEDALAEAGIGNADIEFALFGLAGADREADFVILRPMIAAMGFARTDIVCDTVIGMRAGTRQSDGVVLICGSGTNCYGINARGEELQVGGFGYAYGDFGGGSDLAVEVFRSVIRSWEGREAETELTRLTLDALGYPDVERMFHGTLDNGTRPPHTLAKLLFEASPTDPVARAILERQGTELGKAASAVIRKLGMEADIFDVVLAGSVLTRGKREFVLPFVEREVKAAAPNSRLQVLELEPAAGALLLAMERDGRTIGPEVYERLGQELSVKARDMEWAMD</sequence>
<name>A0A3A1UYC8_9BACL</name>
<dbReference type="EMBL" id="QXQA01000008">
    <property type="protein sequence ID" value="RIX52182.1"/>
    <property type="molecule type" value="Genomic_DNA"/>
</dbReference>
<dbReference type="RefSeq" id="WP_119600414.1">
    <property type="nucleotide sequence ID" value="NZ_QXQA01000008.1"/>
</dbReference>
<evidence type="ECO:0000313" key="3">
    <source>
        <dbReference type="Proteomes" id="UP000266482"/>
    </source>
</evidence>
<dbReference type="Gene3D" id="3.30.420.40">
    <property type="match status" value="2"/>
</dbReference>
<dbReference type="PANTHER" id="PTHR43190:SF3">
    <property type="entry name" value="N-ACETYL-D-GLUCOSAMINE KINASE"/>
    <property type="match status" value="1"/>
</dbReference>
<dbReference type="InterPro" id="IPR052519">
    <property type="entry name" value="Euk-type_GlcNAc_Kinase"/>
</dbReference>
<dbReference type="InterPro" id="IPR002731">
    <property type="entry name" value="ATPase_BadF"/>
</dbReference>
<feature type="domain" description="ATPase BadF/BadG/BcrA/BcrD type" evidence="1">
    <location>
        <begin position="5"/>
        <end position="298"/>
    </location>
</feature>
<dbReference type="OrthoDB" id="9772633at2"/>
<comment type="caution">
    <text evidence="2">The sequence shown here is derived from an EMBL/GenBank/DDBJ whole genome shotgun (WGS) entry which is preliminary data.</text>
</comment>
<dbReference type="AlphaFoldDB" id="A0A3A1UYC8"/>
<dbReference type="PANTHER" id="PTHR43190">
    <property type="entry name" value="N-ACETYL-D-GLUCOSAMINE KINASE"/>
    <property type="match status" value="1"/>
</dbReference>
<dbReference type="Proteomes" id="UP000266482">
    <property type="component" value="Unassembled WGS sequence"/>
</dbReference>
<organism evidence="2 3">
    <name type="scientific">Paenibacillus nanensis</name>
    <dbReference type="NCBI Taxonomy" id="393251"/>
    <lineage>
        <taxon>Bacteria</taxon>
        <taxon>Bacillati</taxon>
        <taxon>Bacillota</taxon>
        <taxon>Bacilli</taxon>
        <taxon>Bacillales</taxon>
        <taxon>Paenibacillaceae</taxon>
        <taxon>Paenibacillus</taxon>
    </lineage>
</organism>
<proteinExistence type="predicted"/>
<dbReference type="CDD" id="cd24007">
    <property type="entry name" value="ASKHA_NBD_eukNAGK-like"/>
    <property type="match status" value="1"/>
</dbReference>
<keyword evidence="3" id="KW-1185">Reference proteome</keyword>
<reference evidence="2 3" key="1">
    <citation type="submission" date="2018-09" db="EMBL/GenBank/DDBJ databases">
        <title>Paenibacillus aracenensis nov. sp. isolated from a cave in southern Spain.</title>
        <authorList>
            <person name="Jurado V."/>
            <person name="Gutierrez-Patricio S."/>
            <person name="Gonzalez-Pimentel J.L."/>
            <person name="Miller A.Z."/>
            <person name="Laiz L."/>
            <person name="Saiz-Jimenez C."/>
        </authorList>
    </citation>
    <scope>NUCLEOTIDE SEQUENCE [LARGE SCALE GENOMIC DNA]</scope>
    <source>
        <strain evidence="2 3">DSM 22867</strain>
    </source>
</reference>
<evidence type="ECO:0000313" key="2">
    <source>
        <dbReference type="EMBL" id="RIX52182.1"/>
    </source>
</evidence>
<dbReference type="Pfam" id="PF01869">
    <property type="entry name" value="BcrAD_BadFG"/>
    <property type="match status" value="1"/>
</dbReference>
<evidence type="ECO:0000259" key="1">
    <source>
        <dbReference type="Pfam" id="PF01869"/>
    </source>
</evidence>
<protein>
    <submittedName>
        <fullName evidence="2">ATPase</fullName>
    </submittedName>
</protein>
<gene>
    <name evidence="2" type="ORF">D3P08_14535</name>
</gene>
<dbReference type="InterPro" id="IPR043129">
    <property type="entry name" value="ATPase_NBD"/>
</dbReference>
<accession>A0A3A1UYC8</accession>